<gene>
    <name evidence="3" type="ORF">IE077_000323</name>
</gene>
<keyword evidence="4" id="KW-1185">Reference proteome</keyword>
<accession>A0ABQ7J4I3</accession>
<evidence type="ECO:0000259" key="2">
    <source>
        <dbReference type="Pfam" id="PF01593"/>
    </source>
</evidence>
<dbReference type="PANTHER" id="PTHR10742">
    <property type="entry name" value="FLAVIN MONOAMINE OXIDASE"/>
    <property type="match status" value="1"/>
</dbReference>
<name>A0ABQ7J4I3_9APIC</name>
<evidence type="ECO:0000313" key="3">
    <source>
        <dbReference type="EMBL" id="KAF8818030.1"/>
    </source>
</evidence>
<dbReference type="Gene3D" id="3.90.660.10">
    <property type="match status" value="1"/>
</dbReference>
<dbReference type="PRINTS" id="PR00419">
    <property type="entry name" value="ADXRDTASE"/>
</dbReference>
<dbReference type="SUPFAM" id="SSF51905">
    <property type="entry name" value="FAD/NAD(P)-binding domain"/>
    <property type="match status" value="1"/>
</dbReference>
<sequence length="496" mass="54475">MRASLHQIPEDALLPEYSLERSQPEDRIPPSKDSPVNLPSERKQKCSISEVNGGSEVATPLFGGSASESATAKKPAKYVARNQNCPGGKLSEKGHRVLKVNKKSKTSQIRTSKKQRALLLEARVAIIGAGMAGISAARRLHDAGVQVTLYEARNRVGGRICTASYKDIDGIDMGACWIHGTDDNSVFKACDRYHLFLYLQDTDQSKMDVLYDINGEEFDARMDKWGLQTHRRHQSEADNLAKQKSTRIAVEISLGSQMESKLEEAAENDPKKRRLLNWHMANIECNSGGESSELGLCTWDQDDLTALSEDPVMVFEGYQRVVENLASGLNICFNSVVSKIEYNSQGVSLTLCGMESPIFFDYCIITVPLGVLKASLSFVAEETNSKMAVGELHGQPVDLTNLKYDTLLIEEKDVDSYTASSSSFSSVHSPEPSPPLPLSTFSITSTSFSDGKSFVPIFAINSKSKPSPLKVENSVDTAECTEGCIKFQPSLPEWKV</sequence>
<dbReference type="Pfam" id="PF01593">
    <property type="entry name" value="Amino_oxidase"/>
    <property type="match status" value="1"/>
</dbReference>
<dbReference type="PANTHER" id="PTHR10742:SF410">
    <property type="entry name" value="LYSINE-SPECIFIC HISTONE DEMETHYLASE 2"/>
    <property type="match status" value="1"/>
</dbReference>
<proteinExistence type="predicted"/>
<reference evidence="3 4" key="1">
    <citation type="journal article" date="2020" name="bioRxiv">
        <title>Metabolic contributions of an alphaproteobacterial endosymbiont in the apicomplexan Cardiosporidium cionae.</title>
        <authorList>
            <person name="Hunter E.S."/>
            <person name="Paight C.J."/>
            <person name="Lane C.E."/>
        </authorList>
    </citation>
    <scope>NUCLEOTIDE SEQUENCE [LARGE SCALE GENOMIC DNA]</scope>
    <source>
        <strain evidence="3">ESH_2018</strain>
    </source>
</reference>
<protein>
    <submittedName>
        <fullName evidence="3">Flavin-containing monoamine oxidase AofH</fullName>
    </submittedName>
</protein>
<dbReference type="InterPro" id="IPR002937">
    <property type="entry name" value="Amino_oxidase"/>
</dbReference>
<dbReference type="InterPro" id="IPR050281">
    <property type="entry name" value="Flavin_monoamine_oxidase"/>
</dbReference>
<organism evidence="3 4">
    <name type="scientific">Cardiosporidium cionae</name>
    <dbReference type="NCBI Taxonomy" id="476202"/>
    <lineage>
        <taxon>Eukaryota</taxon>
        <taxon>Sar</taxon>
        <taxon>Alveolata</taxon>
        <taxon>Apicomplexa</taxon>
        <taxon>Aconoidasida</taxon>
        <taxon>Nephromycida</taxon>
        <taxon>Cardiosporidium</taxon>
    </lineage>
</organism>
<dbReference type="Proteomes" id="UP000823046">
    <property type="component" value="Unassembled WGS sequence"/>
</dbReference>
<dbReference type="EMBL" id="JADAQX010001120">
    <property type="protein sequence ID" value="KAF8818030.1"/>
    <property type="molecule type" value="Genomic_DNA"/>
</dbReference>
<evidence type="ECO:0000313" key="4">
    <source>
        <dbReference type="Proteomes" id="UP000823046"/>
    </source>
</evidence>
<comment type="caution">
    <text evidence="3">The sequence shown here is derived from an EMBL/GenBank/DDBJ whole genome shotgun (WGS) entry which is preliminary data.</text>
</comment>
<feature type="compositionally biased region" description="Basic and acidic residues" evidence="1">
    <location>
        <begin position="18"/>
        <end position="30"/>
    </location>
</feature>
<feature type="region of interest" description="Disordered" evidence="1">
    <location>
        <begin position="1"/>
        <end position="57"/>
    </location>
</feature>
<dbReference type="InterPro" id="IPR036188">
    <property type="entry name" value="FAD/NAD-bd_sf"/>
</dbReference>
<dbReference type="Gene3D" id="3.50.50.60">
    <property type="entry name" value="FAD/NAD(P)-binding domain"/>
    <property type="match status" value="1"/>
</dbReference>
<feature type="non-terminal residue" evidence="3">
    <location>
        <position position="496"/>
    </location>
</feature>
<evidence type="ECO:0000256" key="1">
    <source>
        <dbReference type="SAM" id="MobiDB-lite"/>
    </source>
</evidence>
<feature type="domain" description="Amine oxidase" evidence="2">
    <location>
        <begin position="131"/>
        <end position="428"/>
    </location>
</feature>